<dbReference type="Proteomes" id="UP000325827">
    <property type="component" value="Unassembled WGS sequence"/>
</dbReference>
<protein>
    <recommendedName>
        <fullName evidence="4">Alkaline shock response membrane anchor protein AmaP</fullName>
    </recommendedName>
</protein>
<dbReference type="RefSeq" id="WP_150449854.1">
    <property type="nucleotide sequence ID" value="NZ_VYSA01000003.1"/>
</dbReference>
<keyword evidence="1" id="KW-0472">Membrane</keyword>
<accession>A0A5J5IYH7</accession>
<reference evidence="3" key="1">
    <citation type="submission" date="2019-09" db="EMBL/GenBank/DDBJ databases">
        <title>Mumia zhuanghuii sp. nov. isolated from the intestinal contents of plateau pika (Ochotona curzoniae) in the Qinghai-Tibet plateau of China.</title>
        <authorList>
            <person name="Tian Z."/>
        </authorList>
    </citation>
    <scope>NUCLEOTIDE SEQUENCE [LARGE SCALE GENOMIC DNA]</scope>
    <source>
        <strain evidence="3">JCM 30598</strain>
    </source>
</reference>
<organism evidence="2 3">
    <name type="scientific">Microbacterium rhizomatis</name>
    <dbReference type="NCBI Taxonomy" id="1631477"/>
    <lineage>
        <taxon>Bacteria</taxon>
        <taxon>Bacillati</taxon>
        <taxon>Actinomycetota</taxon>
        <taxon>Actinomycetes</taxon>
        <taxon>Micrococcales</taxon>
        <taxon>Microbacteriaceae</taxon>
        <taxon>Microbacterium</taxon>
    </lineage>
</organism>
<dbReference type="AlphaFoldDB" id="A0A5J5IYH7"/>
<evidence type="ECO:0000256" key="1">
    <source>
        <dbReference type="SAM" id="Phobius"/>
    </source>
</evidence>
<keyword evidence="1" id="KW-1133">Transmembrane helix</keyword>
<keyword evidence="1" id="KW-0812">Transmembrane</keyword>
<comment type="caution">
    <text evidence="2">The sequence shown here is derived from an EMBL/GenBank/DDBJ whole genome shotgun (WGS) entry which is preliminary data.</text>
</comment>
<feature type="transmembrane region" description="Helical" evidence="1">
    <location>
        <begin position="65"/>
        <end position="90"/>
    </location>
</feature>
<evidence type="ECO:0000313" key="2">
    <source>
        <dbReference type="EMBL" id="KAA9106505.1"/>
    </source>
</evidence>
<dbReference type="OrthoDB" id="5123397at2"/>
<gene>
    <name evidence="2" type="ORF">F6B43_15320</name>
</gene>
<name>A0A5J5IYH7_9MICO</name>
<keyword evidence="3" id="KW-1185">Reference proteome</keyword>
<feature type="transmembrane region" description="Helical" evidence="1">
    <location>
        <begin position="12"/>
        <end position="33"/>
    </location>
</feature>
<proteinExistence type="predicted"/>
<evidence type="ECO:0008006" key="4">
    <source>
        <dbReference type="Google" id="ProtNLM"/>
    </source>
</evidence>
<dbReference type="EMBL" id="VYSA01000003">
    <property type="protein sequence ID" value="KAA9106505.1"/>
    <property type="molecule type" value="Genomic_DNA"/>
</dbReference>
<sequence length="204" mass="21731">MNKTNRALNRIVLIVVGALLLALGAAAVLLFAWPPAADAWTTATEAGRTWIQDAVTASAIGGSTLSWLIVGVLAAIVLLVVLLIVLIARLGGGRSRTVLRAASSDTELGRVRIRSGFVSDAIQHSLQGRDEILFSSVSASDVRKQPVMHISVTPRQNTSPRQVLDDVGRLVANLSTLTGEDVPTYISIRSGLRAKLAHDQRRLA</sequence>
<evidence type="ECO:0000313" key="3">
    <source>
        <dbReference type="Proteomes" id="UP000325827"/>
    </source>
</evidence>